<dbReference type="InterPro" id="IPR026341">
    <property type="entry name" value="T9SS_type_B"/>
</dbReference>
<comment type="caution">
    <text evidence="1">The sequence shown here is derived from an EMBL/GenBank/DDBJ whole genome shotgun (WGS) entry which is preliminary data.</text>
</comment>
<feature type="non-terminal residue" evidence="1">
    <location>
        <position position="1"/>
    </location>
</feature>
<evidence type="ECO:0000313" key="2">
    <source>
        <dbReference type="Proteomes" id="UP000321938"/>
    </source>
</evidence>
<keyword evidence="2" id="KW-1185">Reference proteome</keyword>
<dbReference type="Pfam" id="PF13585">
    <property type="entry name" value="CHU_C"/>
    <property type="match status" value="1"/>
</dbReference>
<dbReference type="OrthoDB" id="9765926at2"/>
<accession>A0A5C7B128</accession>
<dbReference type="RefSeq" id="WP_147232215.1">
    <property type="nucleotide sequence ID" value="NZ_VOSB01000057.1"/>
</dbReference>
<dbReference type="AlphaFoldDB" id="A0A5C7B128"/>
<dbReference type="NCBIfam" id="TIGR04131">
    <property type="entry name" value="Bac_Flav_CTERM"/>
    <property type="match status" value="1"/>
</dbReference>
<protein>
    <submittedName>
        <fullName evidence="1">T9SS type B sorting domain-containing protein</fullName>
    </submittedName>
</protein>
<gene>
    <name evidence="1" type="ORF">ES692_17730</name>
</gene>
<dbReference type="STRING" id="1123037.GCA_000425305_02066"/>
<dbReference type="Proteomes" id="UP000321938">
    <property type="component" value="Unassembled WGS sequence"/>
</dbReference>
<dbReference type="EMBL" id="VOSB01000057">
    <property type="protein sequence ID" value="TXE14890.1"/>
    <property type="molecule type" value="Genomic_DNA"/>
</dbReference>
<organism evidence="1 2">
    <name type="scientific">Psychroserpens burtonensis</name>
    <dbReference type="NCBI Taxonomy" id="49278"/>
    <lineage>
        <taxon>Bacteria</taxon>
        <taxon>Pseudomonadati</taxon>
        <taxon>Bacteroidota</taxon>
        <taxon>Flavobacteriia</taxon>
        <taxon>Flavobacteriales</taxon>
        <taxon>Flavobacteriaceae</taxon>
        <taxon>Psychroserpens</taxon>
    </lineage>
</organism>
<feature type="non-terminal residue" evidence="1">
    <location>
        <position position="1135"/>
    </location>
</feature>
<sequence length="1135" mass="122590">PLEDCDPDSDGFGVFDLGSMDNEITGGDPSLTVSYHETMADANNNVNPLASPYNNIVEDQQTIYVRVESSTIATNCATIVELILEVNPTPQLGASPTPLEVCDDLLADGFAQFDLTSKIPEILQNLADPTVYTVSYYATEVNADLATNAIATPTNYTNTTAFNQILWVRVEDNATGCYKLTTLELIVNTLPVLVQPAPLELCDDNNPGDQMESFLLEDAADEILNGQTGISLTYFETQADADANTNPISSPYTNIPNPQTIFVVATNDVTGCSVSTTATLLLRVNPIPSPTAPTDLEACDTDNDGFADFNLEERTLEIIGGELNTAVTYHETQADAETADNALVSPYTNIVIDQQTIYIRLTNTITGCYNASETLTIRVLESPEVPLTIADYVICDTNSDGISQFDLTTKDVEILGTQTGVTLTYHITLANAQSGSNAIANVGNYTNSSNPQTIYVRLVSNTNGCVDTGLFEIRVELPPVAVQPTPLQLCDDQVADEITVFDLTVKDAEITGGEASWSVSYYETQTDADAQDNAIDAQAYANTSVAGAPSNPQTVYVVVTDTDTGCTDQVTLTIRVLPNPTPTEDLPDLILCDAINPGDMEEVFDLTTDEVLLLNAEANVTPTYHETLEEAQDGINAVLDPTLYTNTSTPQVIYVRVTNDSTGCFTIVNFTLIVNPLPEVIAVTDFIACELFNDGFYDFDVTMKDAEVLNGQDPALFTVTYHVNQQDADDVMNALVSPYTNVTNPQQIFVAITNNDTGCSISTPSFNIEVQEAAEANSDQEAILYEICDDEMDADNDPSNNSAQFDLAIQNQALLDAQDPANYIVSYYASEADAALGVNALPLLYENLVNPQVIWARVDNDTPDVAGMDTSICYAVAALTLQVNPLPVFDLEDSYILCVGVNGTEVLSPLVLDTGLSTPTYTFEWLFNGTLIAGATQGSYMPIEGGTYTVNVTDVTTSVNTDCPSSADTEVIESAPPIVVATVTTDAFADTHIIEVSVDGLGVYEYSLDGGPWQDQGTFVDVSLGEHVVTARDKNGCGEGSDTVIVMDYPKFFTPNGDGYNDTWNISAINSQPNAKIYIFDRYGKLLKQLSPTGAGWNGTYNGNQLPTSDYWFAVEYNEPITGDRKEFKAHFTLK</sequence>
<reference evidence="1 2" key="1">
    <citation type="submission" date="2019-08" db="EMBL/GenBank/DDBJ databases">
        <title>Genome of Psychroserpens burtonensis ACAM 167.</title>
        <authorList>
            <person name="Bowman J.P."/>
        </authorList>
    </citation>
    <scope>NUCLEOTIDE SEQUENCE [LARGE SCALE GENOMIC DNA]</scope>
    <source>
        <strain evidence="1 2">ACAM 167</strain>
    </source>
</reference>
<name>A0A5C7B128_9FLAO</name>
<proteinExistence type="predicted"/>
<evidence type="ECO:0000313" key="1">
    <source>
        <dbReference type="EMBL" id="TXE14890.1"/>
    </source>
</evidence>